<dbReference type="Proteomes" id="UP000621670">
    <property type="component" value="Unassembled WGS sequence"/>
</dbReference>
<protein>
    <submittedName>
        <fullName evidence="2">Class I SAM-dependent methyltransferase</fullName>
    </submittedName>
</protein>
<evidence type="ECO:0000313" key="2">
    <source>
        <dbReference type="EMBL" id="MBC5861871.1"/>
    </source>
</evidence>
<organism evidence="2 3">
    <name type="scientific">Flavobacterium turcicum</name>
    <dbReference type="NCBI Taxonomy" id="2764718"/>
    <lineage>
        <taxon>Bacteria</taxon>
        <taxon>Pseudomonadati</taxon>
        <taxon>Bacteroidota</taxon>
        <taxon>Flavobacteriia</taxon>
        <taxon>Flavobacteriales</taxon>
        <taxon>Flavobacteriaceae</taxon>
        <taxon>Flavobacterium</taxon>
    </lineage>
</organism>
<keyword evidence="2" id="KW-0489">Methyltransferase</keyword>
<reference evidence="2 3" key="1">
    <citation type="submission" date="2020-08" db="EMBL/GenBank/DDBJ databases">
        <title>Description of novel Flavobacterium F-400 isolate.</title>
        <authorList>
            <person name="Saticioglu I."/>
            <person name="Duman M."/>
            <person name="Altun S."/>
        </authorList>
    </citation>
    <scope>NUCLEOTIDE SEQUENCE [LARGE SCALE GENOMIC DNA]</scope>
    <source>
        <strain evidence="2 3">F-400</strain>
    </source>
</reference>
<dbReference type="Pfam" id="PF08241">
    <property type="entry name" value="Methyltransf_11"/>
    <property type="match status" value="1"/>
</dbReference>
<comment type="caution">
    <text evidence="2">The sequence shown here is derived from an EMBL/GenBank/DDBJ whole genome shotgun (WGS) entry which is preliminary data.</text>
</comment>
<dbReference type="RefSeq" id="WP_166132540.1">
    <property type="nucleotide sequence ID" value="NZ_JAAOBY010000001.1"/>
</dbReference>
<dbReference type="InterPro" id="IPR029063">
    <property type="entry name" value="SAM-dependent_MTases_sf"/>
</dbReference>
<sequence>MNRTITNSIRYIIDEFVPPILRDSKWFMYPFFFIFFKGKKIKLYMEFKQLVYLMNDQEYAEAYRQLDCMGTDRPTDLNQLSINYMLKNISSEATNLLDVGCGRGYWLNKLSEITNLKLTGFDMHDSVALTTANYVQGRIEKLPFADKSFDIVTCHHLLEHLKDLPAAISELKRVAKKQLIIVVPCQRYYYYTLDMHINFFPIKEYLQEVMKIEKNTCENKWGDWVYIGYLE</sequence>
<dbReference type="Gene3D" id="3.40.50.150">
    <property type="entry name" value="Vaccinia Virus protein VP39"/>
    <property type="match status" value="1"/>
</dbReference>
<feature type="domain" description="Methyltransferase type 11" evidence="1">
    <location>
        <begin position="97"/>
        <end position="178"/>
    </location>
</feature>
<keyword evidence="2" id="KW-0808">Transferase</keyword>
<keyword evidence="3" id="KW-1185">Reference proteome</keyword>
<dbReference type="InterPro" id="IPR013216">
    <property type="entry name" value="Methyltransf_11"/>
</dbReference>
<evidence type="ECO:0000259" key="1">
    <source>
        <dbReference type="Pfam" id="PF08241"/>
    </source>
</evidence>
<dbReference type="PANTHER" id="PTHR43591">
    <property type="entry name" value="METHYLTRANSFERASE"/>
    <property type="match status" value="1"/>
</dbReference>
<dbReference type="GO" id="GO:0032259">
    <property type="term" value="P:methylation"/>
    <property type="evidence" value="ECO:0007669"/>
    <property type="project" value="UniProtKB-KW"/>
</dbReference>
<name>A0ABR7JBK1_9FLAO</name>
<proteinExistence type="predicted"/>
<evidence type="ECO:0000313" key="3">
    <source>
        <dbReference type="Proteomes" id="UP000621670"/>
    </source>
</evidence>
<dbReference type="SUPFAM" id="SSF53335">
    <property type="entry name" value="S-adenosyl-L-methionine-dependent methyltransferases"/>
    <property type="match status" value="1"/>
</dbReference>
<dbReference type="EMBL" id="JACRUM010000001">
    <property type="protein sequence ID" value="MBC5861871.1"/>
    <property type="molecule type" value="Genomic_DNA"/>
</dbReference>
<accession>A0ABR7JBK1</accession>
<dbReference type="PANTHER" id="PTHR43591:SF24">
    <property type="entry name" value="2-METHOXY-6-POLYPRENYL-1,4-BENZOQUINOL METHYLASE, MITOCHONDRIAL"/>
    <property type="match status" value="1"/>
</dbReference>
<dbReference type="CDD" id="cd02440">
    <property type="entry name" value="AdoMet_MTases"/>
    <property type="match status" value="1"/>
</dbReference>
<gene>
    <name evidence="2" type="ORF">H8R26_00415</name>
</gene>
<dbReference type="GO" id="GO:0008168">
    <property type="term" value="F:methyltransferase activity"/>
    <property type="evidence" value="ECO:0007669"/>
    <property type="project" value="UniProtKB-KW"/>
</dbReference>